<dbReference type="Proteomes" id="UP000678393">
    <property type="component" value="Unassembled WGS sequence"/>
</dbReference>
<dbReference type="EMBL" id="CAJHNH020002335">
    <property type="protein sequence ID" value="CAG5126356.1"/>
    <property type="molecule type" value="Genomic_DNA"/>
</dbReference>
<dbReference type="InterPro" id="IPR001611">
    <property type="entry name" value="Leu-rich_rpt"/>
</dbReference>
<feature type="signal peptide" evidence="3">
    <location>
        <begin position="1"/>
        <end position="37"/>
    </location>
</feature>
<dbReference type="PANTHER" id="PTHR45712:SF22">
    <property type="entry name" value="INSULIN-LIKE GROWTH FACTOR-BINDING PROTEIN COMPLEX ACID LABILE SUBUNIT"/>
    <property type="match status" value="1"/>
</dbReference>
<gene>
    <name evidence="4" type="ORF">CUNI_LOCUS11914</name>
</gene>
<feature type="chain" id="PRO_5035789530" evidence="3">
    <location>
        <begin position="38"/>
        <end position="139"/>
    </location>
</feature>
<dbReference type="InterPro" id="IPR050333">
    <property type="entry name" value="SLRP"/>
</dbReference>
<comment type="caution">
    <text evidence="4">The sequence shown here is derived from an EMBL/GenBank/DDBJ whole genome shotgun (WGS) entry which is preliminary data.</text>
</comment>
<sequence>MTILKILQRFYHRRPHLIMQSHCYLFLILLTLECLNGHVSRPGKRLEACNSFKKAKNRNAVCSCNTTIVDCAKRSSPLKAVPNKIISTIKKLYLNGNEIHKIQENDFTGVESLEQLFLQDNKISSIHPNAFKGLFKLET</sequence>
<protein>
    <submittedName>
        <fullName evidence="4">Uncharacterized protein</fullName>
    </submittedName>
</protein>
<evidence type="ECO:0000313" key="5">
    <source>
        <dbReference type="Proteomes" id="UP000678393"/>
    </source>
</evidence>
<dbReference type="OrthoDB" id="6287021at2759"/>
<dbReference type="SMART" id="SM00369">
    <property type="entry name" value="LRR_TYP"/>
    <property type="match status" value="2"/>
</dbReference>
<proteinExistence type="predicted"/>
<organism evidence="4 5">
    <name type="scientific">Candidula unifasciata</name>
    <dbReference type="NCBI Taxonomy" id="100452"/>
    <lineage>
        <taxon>Eukaryota</taxon>
        <taxon>Metazoa</taxon>
        <taxon>Spiralia</taxon>
        <taxon>Lophotrochozoa</taxon>
        <taxon>Mollusca</taxon>
        <taxon>Gastropoda</taxon>
        <taxon>Heterobranchia</taxon>
        <taxon>Euthyneura</taxon>
        <taxon>Panpulmonata</taxon>
        <taxon>Eupulmonata</taxon>
        <taxon>Stylommatophora</taxon>
        <taxon>Helicina</taxon>
        <taxon>Helicoidea</taxon>
        <taxon>Geomitridae</taxon>
        <taxon>Candidula</taxon>
    </lineage>
</organism>
<dbReference type="GO" id="GO:0005615">
    <property type="term" value="C:extracellular space"/>
    <property type="evidence" value="ECO:0007669"/>
    <property type="project" value="TreeGrafter"/>
</dbReference>
<evidence type="ECO:0000256" key="1">
    <source>
        <dbReference type="ARBA" id="ARBA00022614"/>
    </source>
</evidence>
<dbReference type="Pfam" id="PF13855">
    <property type="entry name" value="LRR_8"/>
    <property type="match status" value="1"/>
</dbReference>
<keyword evidence="2" id="KW-0677">Repeat</keyword>
<accession>A0A8S3ZGX6</accession>
<dbReference type="SUPFAM" id="SSF52058">
    <property type="entry name" value="L domain-like"/>
    <property type="match status" value="1"/>
</dbReference>
<evidence type="ECO:0000313" key="4">
    <source>
        <dbReference type="EMBL" id="CAG5126356.1"/>
    </source>
</evidence>
<dbReference type="InterPro" id="IPR003591">
    <property type="entry name" value="Leu-rich_rpt_typical-subtyp"/>
</dbReference>
<keyword evidence="3" id="KW-0732">Signal</keyword>
<dbReference type="PROSITE" id="PS51450">
    <property type="entry name" value="LRR"/>
    <property type="match status" value="1"/>
</dbReference>
<evidence type="ECO:0000256" key="2">
    <source>
        <dbReference type="ARBA" id="ARBA00022737"/>
    </source>
</evidence>
<evidence type="ECO:0000256" key="3">
    <source>
        <dbReference type="SAM" id="SignalP"/>
    </source>
</evidence>
<dbReference type="PANTHER" id="PTHR45712">
    <property type="entry name" value="AGAP008170-PA"/>
    <property type="match status" value="1"/>
</dbReference>
<name>A0A8S3ZGX6_9EUPU</name>
<keyword evidence="1" id="KW-0433">Leucine-rich repeat</keyword>
<keyword evidence="5" id="KW-1185">Reference proteome</keyword>
<dbReference type="InterPro" id="IPR032675">
    <property type="entry name" value="LRR_dom_sf"/>
</dbReference>
<dbReference type="Gene3D" id="3.80.10.10">
    <property type="entry name" value="Ribonuclease Inhibitor"/>
    <property type="match status" value="1"/>
</dbReference>
<dbReference type="AlphaFoldDB" id="A0A8S3ZGX6"/>
<reference evidence="4" key="1">
    <citation type="submission" date="2021-04" db="EMBL/GenBank/DDBJ databases">
        <authorList>
            <consortium name="Molecular Ecology Group"/>
        </authorList>
    </citation>
    <scope>NUCLEOTIDE SEQUENCE</scope>
</reference>
<feature type="non-terminal residue" evidence="4">
    <location>
        <position position="139"/>
    </location>
</feature>